<proteinExistence type="inferred from homology"/>
<dbReference type="InterPro" id="IPR036249">
    <property type="entry name" value="Thioredoxin-like_sf"/>
</dbReference>
<dbReference type="PANTHER" id="PTHR45663">
    <property type="entry name" value="GEO12009P1"/>
    <property type="match status" value="1"/>
</dbReference>
<comment type="caution">
    <text evidence="11">The sequence shown here is derived from an EMBL/GenBank/DDBJ whole genome shotgun (WGS) entry which is preliminary data.</text>
</comment>
<evidence type="ECO:0000256" key="2">
    <source>
        <dbReference type="ARBA" id="ARBA00022448"/>
    </source>
</evidence>
<comment type="similarity">
    <text evidence="1 7">Belongs to the thioredoxin family.</text>
</comment>
<dbReference type="PRINTS" id="PR00421">
    <property type="entry name" value="THIOREDOXIN"/>
</dbReference>
<feature type="site" description="Contributes to redox potential value" evidence="8">
    <location>
        <position position="34"/>
    </location>
</feature>
<sequence length="113" mass="12086">MNANVFTTTDTTFATDVLQSPAPVLVDFWGEWCGPCKALAPMLAQLADDYGGRVKVAKLEIDRNPKTALAYGVRSAPTMLLFKGGKVQATQMGLVSKSQLTKVIDAVLKLVGN</sequence>
<feature type="active site" description="Nucleophile" evidence="8">
    <location>
        <position position="33"/>
    </location>
</feature>
<evidence type="ECO:0000256" key="5">
    <source>
        <dbReference type="ARBA" id="ARBA00023284"/>
    </source>
</evidence>
<dbReference type="Gene3D" id="3.40.30.10">
    <property type="entry name" value="Glutaredoxin"/>
    <property type="match status" value="1"/>
</dbReference>
<evidence type="ECO:0000313" key="12">
    <source>
        <dbReference type="Proteomes" id="UP000294862"/>
    </source>
</evidence>
<keyword evidence="4 9" id="KW-1015">Disulfide bond</keyword>
<evidence type="ECO:0000256" key="1">
    <source>
        <dbReference type="ARBA" id="ARBA00008987"/>
    </source>
</evidence>
<keyword evidence="2" id="KW-0813">Transport</keyword>
<dbReference type="PROSITE" id="PS51352">
    <property type="entry name" value="THIOREDOXIN_2"/>
    <property type="match status" value="1"/>
</dbReference>
<dbReference type="FunFam" id="3.40.30.10:FF:000001">
    <property type="entry name" value="Thioredoxin"/>
    <property type="match status" value="1"/>
</dbReference>
<dbReference type="InterPro" id="IPR017937">
    <property type="entry name" value="Thioredoxin_CS"/>
</dbReference>
<keyword evidence="3" id="KW-0249">Electron transport</keyword>
<evidence type="ECO:0000256" key="4">
    <source>
        <dbReference type="ARBA" id="ARBA00023157"/>
    </source>
</evidence>
<protein>
    <recommendedName>
        <fullName evidence="6 7">Thioredoxin</fullName>
    </recommendedName>
</protein>
<evidence type="ECO:0000313" key="11">
    <source>
        <dbReference type="EMBL" id="TCO42928.1"/>
    </source>
</evidence>
<reference evidence="11 12" key="1">
    <citation type="journal article" date="2015" name="Stand. Genomic Sci.">
        <title>Genomic Encyclopedia of Bacterial and Archaeal Type Strains, Phase III: the genomes of soil and plant-associated and newly described type strains.</title>
        <authorList>
            <person name="Whitman W.B."/>
            <person name="Woyke T."/>
            <person name="Klenk H.P."/>
            <person name="Zhou Y."/>
            <person name="Lilburn T.G."/>
            <person name="Beck B.J."/>
            <person name="De Vos P."/>
            <person name="Vandamme P."/>
            <person name="Eisen J.A."/>
            <person name="Garrity G."/>
            <person name="Hugenholtz P."/>
            <person name="Kyrpides N.C."/>
        </authorList>
    </citation>
    <scope>NUCLEOTIDE SEQUENCE [LARGE SCALE GENOMIC DNA]</scope>
    <source>
        <strain evidence="11 12">A3</strain>
    </source>
</reference>
<dbReference type="GO" id="GO:0005829">
    <property type="term" value="C:cytosol"/>
    <property type="evidence" value="ECO:0007669"/>
    <property type="project" value="TreeGrafter"/>
</dbReference>
<evidence type="ECO:0000256" key="7">
    <source>
        <dbReference type="PIRNR" id="PIRNR000077"/>
    </source>
</evidence>
<dbReference type="OrthoDB" id="9790390at2"/>
<dbReference type="PROSITE" id="PS00194">
    <property type="entry name" value="THIOREDOXIN_1"/>
    <property type="match status" value="1"/>
</dbReference>
<feature type="disulfide bond" description="Redox-active" evidence="9">
    <location>
        <begin position="33"/>
        <end position="36"/>
    </location>
</feature>
<dbReference type="Proteomes" id="UP000294862">
    <property type="component" value="Unassembled WGS sequence"/>
</dbReference>
<keyword evidence="5 9" id="KW-0676">Redox-active center</keyword>
<evidence type="ECO:0000259" key="10">
    <source>
        <dbReference type="PROSITE" id="PS51352"/>
    </source>
</evidence>
<evidence type="ECO:0000256" key="9">
    <source>
        <dbReference type="PIRSR" id="PIRSR000077-4"/>
    </source>
</evidence>
<gene>
    <name evidence="11" type="ORF">EV148_101335</name>
</gene>
<dbReference type="GO" id="GO:0015035">
    <property type="term" value="F:protein-disulfide reductase activity"/>
    <property type="evidence" value="ECO:0007669"/>
    <property type="project" value="UniProtKB-UniRule"/>
</dbReference>
<dbReference type="NCBIfam" id="TIGR01068">
    <property type="entry name" value="thioredoxin"/>
    <property type="match status" value="1"/>
</dbReference>
<feature type="site" description="Contributes to redox potential value" evidence="8">
    <location>
        <position position="35"/>
    </location>
</feature>
<dbReference type="PIRSF" id="PIRSF000077">
    <property type="entry name" value="Thioredoxin"/>
    <property type="match status" value="1"/>
</dbReference>
<evidence type="ECO:0000256" key="6">
    <source>
        <dbReference type="NCBIfam" id="TIGR01068"/>
    </source>
</evidence>
<feature type="active site" description="Nucleophile" evidence="8">
    <location>
        <position position="36"/>
    </location>
</feature>
<organism evidence="11 12">
    <name type="scientific">Dokdonella fugitiva</name>
    <dbReference type="NCBI Taxonomy" id="328517"/>
    <lineage>
        <taxon>Bacteria</taxon>
        <taxon>Pseudomonadati</taxon>
        <taxon>Pseudomonadota</taxon>
        <taxon>Gammaproteobacteria</taxon>
        <taxon>Lysobacterales</taxon>
        <taxon>Rhodanobacteraceae</taxon>
        <taxon>Dokdonella</taxon>
    </lineage>
</organism>
<keyword evidence="12" id="KW-1185">Reference proteome</keyword>
<evidence type="ECO:0000256" key="3">
    <source>
        <dbReference type="ARBA" id="ARBA00022982"/>
    </source>
</evidence>
<dbReference type="GO" id="GO:0045454">
    <property type="term" value="P:cell redox homeostasis"/>
    <property type="evidence" value="ECO:0007669"/>
    <property type="project" value="TreeGrafter"/>
</dbReference>
<feature type="site" description="Deprotonates C-terminal active site Cys" evidence="8">
    <location>
        <position position="27"/>
    </location>
</feature>
<dbReference type="AlphaFoldDB" id="A0A4R2IGU2"/>
<accession>A0A4R2IGU2</accession>
<dbReference type="CDD" id="cd02947">
    <property type="entry name" value="TRX_family"/>
    <property type="match status" value="1"/>
</dbReference>
<dbReference type="InterPro" id="IPR005746">
    <property type="entry name" value="Thioredoxin"/>
</dbReference>
<dbReference type="SUPFAM" id="SSF52833">
    <property type="entry name" value="Thioredoxin-like"/>
    <property type="match status" value="1"/>
</dbReference>
<feature type="domain" description="Thioredoxin" evidence="10">
    <location>
        <begin position="1"/>
        <end position="109"/>
    </location>
</feature>
<dbReference type="EMBL" id="SLWQ01000001">
    <property type="protein sequence ID" value="TCO42928.1"/>
    <property type="molecule type" value="Genomic_DNA"/>
</dbReference>
<dbReference type="RefSeq" id="WP_131992512.1">
    <property type="nucleotide sequence ID" value="NZ_SLWQ01000001.1"/>
</dbReference>
<dbReference type="PANTHER" id="PTHR45663:SF11">
    <property type="entry name" value="GEO12009P1"/>
    <property type="match status" value="1"/>
</dbReference>
<dbReference type="Pfam" id="PF00085">
    <property type="entry name" value="Thioredoxin"/>
    <property type="match status" value="1"/>
</dbReference>
<name>A0A4R2IGU2_9GAMM</name>
<evidence type="ECO:0000256" key="8">
    <source>
        <dbReference type="PIRSR" id="PIRSR000077-1"/>
    </source>
</evidence>
<dbReference type="InterPro" id="IPR013766">
    <property type="entry name" value="Thioredoxin_domain"/>
</dbReference>